<dbReference type="SUPFAM" id="SSF55154">
    <property type="entry name" value="CYTH-like phosphatases"/>
    <property type="match status" value="1"/>
</dbReference>
<protein>
    <recommendedName>
        <fullName evidence="3">CYTH domain-containing protein</fullName>
    </recommendedName>
</protein>
<name>A0AAI8Z741_9PEZI</name>
<gene>
    <name evidence="1" type="ORF">LECACI_7A008834</name>
</gene>
<dbReference type="InterPro" id="IPR033469">
    <property type="entry name" value="CYTH-like_dom_sf"/>
</dbReference>
<reference evidence="1" key="1">
    <citation type="submission" date="2023-11" db="EMBL/GenBank/DDBJ databases">
        <authorList>
            <person name="Alioto T."/>
            <person name="Alioto T."/>
            <person name="Gomez Garrido J."/>
        </authorList>
    </citation>
    <scope>NUCLEOTIDE SEQUENCE</scope>
</reference>
<evidence type="ECO:0008006" key="3">
    <source>
        <dbReference type="Google" id="ProtNLM"/>
    </source>
</evidence>
<dbReference type="Proteomes" id="UP001296104">
    <property type="component" value="Unassembled WGS sequence"/>
</dbReference>
<dbReference type="AlphaFoldDB" id="A0AAI8Z741"/>
<dbReference type="EMBL" id="CAVMBE010000091">
    <property type="protein sequence ID" value="CAK4033676.1"/>
    <property type="molecule type" value="Genomic_DNA"/>
</dbReference>
<dbReference type="Gene3D" id="2.40.320.10">
    <property type="entry name" value="Hypothetical Protein Pfu-838710-001"/>
    <property type="match status" value="1"/>
</dbReference>
<organism evidence="1 2">
    <name type="scientific">Lecanosticta acicola</name>
    <dbReference type="NCBI Taxonomy" id="111012"/>
    <lineage>
        <taxon>Eukaryota</taxon>
        <taxon>Fungi</taxon>
        <taxon>Dikarya</taxon>
        <taxon>Ascomycota</taxon>
        <taxon>Pezizomycotina</taxon>
        <taxon>Dothideomycetes</taxon>
        <taxon>Dothideomycetidae</taxon>
        <taxon>Mycosphaerellales</taxon>
        <taxon>Mycosphaerellaceae</taxon>
        <taxon>Lecanosticta</taxon>
    </lineage>
</organism>
<evidence type="ECO:0000313" key="2">
    <source>
        <dbReference type="Proteomes" id="UP001296104"/>
    </source>
</evidence>
<sequence length="291" mass="32684">MLRTNTLTGICRCRLSPHTLGHVRRTHSSPKTALLEVERKFNVAASPRLTSQLEIASKTGPPSQTVPCISIGILNFIPQPDEFINDQYFDTADSQLVSRGIWLRRRSTSTSDKSAPVVEWEAKVRVGGDYVNSEFEEIVGKAEIQEFLQPLEFDQLQQIVDLDSARQTWLALEPRIGSVDFGAASQTEVKVVVDTSTTEILDSLPDSEPPFHHVVGELELTRTVQLLGQGEEDKAMKGEETRKMSDELQAFMKRHETLFPMSPAPVGKLTAYFAWRKQVEEQLKMSMTTTH</sequence>
<proteinExistence type="predicted"/>
<evidence type="ECO:0000313" key="1">
    <source>
        <dbReference type="EMBL" id="CAK4033676.1"/>
    </source>
</evidence>
<accession>A0AAI8Z741</accession>
<comment type="caution">
    <text evidence="1">The sequence shown here is derived from an EMBL/GenBank/DDBJ whole genome shotgun (WGS) entry which is preliminary data.</text>
</comment>
<keyword evidence="2" id="KW-1185">Reference proteome</keyword>